<feature type="region of interest" description="Disordered" evidence="6">
    <location>
        <begin position="515"/>
        <end position="551"/>
    </location>
</feature>
<evidence type="ECO:0000256" key="4">
    <source>
        <dbReference type="ARBA" id="ARBA00022857"/>
    </source>
</evidence>
<evidence type="ECO:0000313" key="7">
    <source>
        <dbReference type="EMBL" id="CAJ2504557.1"/>
    </source>
</evidence>
<dbReference type="Pfam" id="PF00743">
    <property type="entry name" value="FMO-like"/>
    <property type="match status" value="1"/>
</dbReference>
<reference evidence="7" key="1">
    <citation type="submission" date="2023-10" db="EMBL/GenBank/DDBJ databases">
        <authorList>
            <person name="Hackl T."/>
        </authorList>
    </citation>
    <scope>NUCLEOTIDE SEQUENCE</scope>
</reference>
<keyword evidence="4" id="KW-0521">NADP</keyword>
<keyword evidence="2" id="KW-0285">Flavoprotein</keyword>
<dbReference type="PANTHER" id="PTHR23023">
    <property type="entry name" value="DIMETHYLANILINE MONOOXYGENASE"/>
    <property type="match status" value="1"/>
</dbReference>
<dbReference type="InterPro" id="IPR000960">
    <property type="entry name" value="Flavin_mOase"/>
</dbReference>
<dbReference type="AlphaFoldDB" id="A0AAI8VGN6"/>
<evidence type="ECO:0000256" key="1">
    <source>
        <dbReference type="ARBA" id="ARBA00009183"/>
    </source>
</evidence>
<comment type="similarity">
    <text evidence="1">Belongs to the FMO family.</text>
</comment>
<dbReference type="InterPro" id="IPR020946">
    <property type="entry name" value="Flavin_mOase-like"/>
</dbReference>
<comment type="caution">
    <text evidence="7">The sequence shown here is derived from an EMBL/GenBank/DDBJ whole genome shotgun (WGS) entry which is preliminary data.</text>
</comment>
<dbReference type="PRINTS" id="PR00370">
    <property type="entry name" value="FMOXYGENASE"/>
</dbReference>
<keyword evidence="5" id="KW-0560">Oxidoreductase</keyword>
<evidence type="ECO:0000256" key="5">
    <source>
        <dbReference type="ARBA" id="ARBA00023002"/>
    </source>
</evidence>
<dbReference type="InterPro" id="IPR050346">
    <property type="entry name" value="FMO-like"/>
</dbReference>
<dbReference type="Gene3D" id="3.50.50.60">
    <property type="entry name" value="FAD/NAD(P)-binding domain"/>
    <property type="match status" value="1"/>
</dbReference>
<dbReference type="InterPro" id="IPR036188">
    <property type="entry name" value="FAD/NAD-bd_sf"/>
</dbReference>
<gene>
    <name evidence="7" type="ORF">KHLLAP_LOCUS5025</name>
</gene>
<keyword evidence="3" id="KW-0274">FAD</keyword>
<name>A0AAI8VGN6_9PEZI</name>
<accession>A0AAI8VGN6</accession>
<organism evidence="7 8">
    <name type="scientific">Anthostomella pinea</name>
    <dbReference type="NCBI Taxonomy" id="933095"/>
    <lineage>
        <taxon>Eukaryota</taxon>
        <taxon>Fungi</taxon>
        <taxon>Dikarya</taxon>
        <taxon>Ascomycota</taxon>
        <taxon>Pezizomycotina</taxon>
        <taxon>Sordariomycetes</taxon>
        <taxon>Xylariomycetidae</taxon>
        <taxon>Xylariales</taxon>
        <taxon>Xylariaceae</taxon>
        <taxon>Anthostomella</taxon>
    </lineage>
</organism>
<dbReference type="SUPFAM" id="SSF51905">
    <property type="entry name" value="FAD/NAD(P)-binding domain"/>
    <property type="match status" value="2"/>
</dbReference>
<proteinExistence type="inferred from homology"/>
<evidence type="ECO:0000256" key="3">
    <source>
        <dbReference type="ARBA" id="ARBA00022827"/>
    </source>
</evidence>
<dbReference type="PIRSF" id="PIRSF000332">
    <property type="entry name" value="FMO"/>
    <property type="match status" value="1"/>
</dbReference>
<evidence type="ECO:0000256" key="2">
    <source>
        <dbReference type="ARBA" id="ARBA00022630"/>
    </source>
</evidence>
<dbReference type="GO" id="GO:0004499">
    <property type="term" value="F:N,N-dimethylaniline monooxygenase activity"/>
    <property type="evidence" value="ECO:0007669"/>
    <property type="project" value="InterPro"/>
</dbReference>
<keyword evidence="8" id="KW-1185">Reference proteome</keyword>
<dbReference type="GO" id="GO:0050660">
    <property type="term" value="F:flavin adenine dinucleotide binding"/>
    <property type="evidence" value="ECO:0007669"/>
    <property type="project" value="InterPro"/>
</dbReference>
<sequence length="551" mass="60916">MGSEGKKRVAIVGGGISGLASLKECRAAGFEADILEARGEIGGQWAYQPISPHTKDQGPIYSSIYDGVVLNSCRDTSGFTDFPIDPARYGDYFGHRQMLQYIKEYADHFGLKEHVRLRTKVIGCVQTEDQRWRVTLQQEGKEVEEKVYDAVFAASGALIKPMVPDFKGMESFKGECFHSQSYRTPGRFEGTRVALIGLGSGAVDLSSELAPGCKEVHVVTRKGGWILPRYVLGKPTEAWDNRATQVWVPLSVSQWLQTVLLNTVQGKHPEELQPDHRIMEQNPTIRSEFLERVRTGAIQAHRAEIDSFTETGLKLSNGTHLDVDVVICCTGYHHSLPYLPTDVISSPATPPHSVDLWKMMVPLKQRSLFVMGFLELAGPAAPALEAQARLAVAALEGRVKIPESQQMEKEIRTFQAWQAKTFVRSPRHSLTDHYVRYVDSVLAPLGANPTMGRLLQQVFSSGDPWKALKTLNAVYFGITSSAQWRLCGHGKDEMLARETVLRIADGKETLSQEEVKLLSKTGTHTKTHTGTHTGTPTGAPDKLDSESSHSP</sequence>
<dbReference type="GO" id="GO:0050661">
    <property type="term" value="F:NADP binding"/>
    <property type="evidence" value="ECO:0007669"/>
    <property type="project" value="InterPro"/>
</dbReference>
<dbReference type="EMBL" id="CAUWAG010000006">
    <property type="protein sequence ID" value="CAJ2504557.1"/>
    <property type="molecule type" value="Genomic_DNA"/>
</dbReference>
<evidence type="ECO:0000256" key="6">
    <source>
        <dbReference type="SAM" id="MobiDB-lite"/>
    </source>
</evidence>
<evidence type="ECO:0000313" key="8">
    <source>
        <dbReference type="Proteomes" id="UP001295740"/>
    </source>
</evidence>
<dbReference type="Proteomes" id="UP001295740">
    <property type="component" value="Unassembled WGS sequence"/>
</dbReference>
<protein>
    <submittedName>
        <fullName evidence="7">Uu.00g119510.m01.CDS01</fullName>
    </submittedName>
</protein>
<feature type="compositionally biased region" description="Basic and acidic residues" evidence="6">
    <location>
        <begin position="541"/>
        <end position="551"/>
    </location>
</feature>